<dbReference type="Proteomes" id="UP000199021">
    <property type="component" value="Unassembled WGS sequence"/>
</dbReference>
<evidence type="ECO:0000313" key="3">
    <source>
        <dbReference type="Proteomes" id="UP000199021"/>
    </source>
</evidence>
<dbReference type="RefSeq" id="WP_090168007.1">
    <property type="nucleotide sequence ID" value="NZ_FOFB01000010.1"/>
</dbReference>
<evidence type="ECO:0000259" key="1">
    <source>
        <dbReference type="Pfam" id="PF12867"/>
    </source>
</evidence>
<dbReference type="SUPFAM" id="SSF109854">
    <property type="entry name" value="DinB/YfiT-like putative metalloenzymes"/>
    <property type="match status" value="1"/>
</dbReference>
<gene>
    <name evidence="2" type="ORF">SAMN05444359_11031</name>
</gene>
<dbReference type="InParanoid" id="A0A1H9G462"/>
<dbReference type="OrthoDB" id="1524454at2"/>
<dbReference type="EMBL" id="FOFB01000010">
    <property type="protein sequence ID" value="SEQ44892.1"/>
    <property type="molecule type" value="Genomic_DNA"/>
</dbReference>
<name>A0A1H9G462_9BACT</name>
<accession>A0A1H9G462</accession>
<dbReference type="AlphaFoldDB" id="A0A1H9G462"/>
<feature type="domain" description="DinB-like" evidence="1">
    <location>
        <begin position="44"/>
        <end position="183"/>
    </location>
</feature>
<proteinExistence type="predicted"/>
<sequence>MKARSAQDLLSQLTERTRSNLAAGRDFLALDDTTLHLSRSTAGRPDAWNALENFAHLNYYGDYYLPEIRKQINATKHRTNTETFTSSWLGNYFAAGMKPGPQTRKINTFKKANPVNFDPAPDRSAIEEFIRQQEEILELLQLASRVDLTRTKTGTSLSELVRLRLGDTLRVVIYHNWRHVEQAQRACVVAG</sequence>
<evidence type="ECO:0000313" key="2">
    <source>
        <dbReference type="EMBL" id="SEQ44892.1"/>
    </source>
</evidence>
<dbReference type="STRING" id="478744.SAMN05444359_11031"/>
<reference evidence="3" key="1">
    <citation type="submission" date="2016-10" db="EMBL/GenBank/DDBJ databases">
        <authorList>
            <person name="Varghese N."/>
            <person name="Submissions S."/>
        </authorList>
    </citation>
    <scope>NUCLEOTIDE SEQUENCE [LARGE SCALE GENOMIC DNA]</scope>
    <source>
        <strain evidence="3">DSM 24740</strain>
    </source>
</reference>
<dbReference type="Pfam" id="PF12867">
    <property type="entry name" value="DinB_2"/>
    <property type="match status" value="1"/>
</dbReference>
<keyword evidence="3" id="KW-1185">Reference proteome</keyword>
<organism evidence="2 3">
    <name type="scientific">Neolewinella agarilytica</name>
    <dbReference type="NCBI Taxonomy" id="478744"/>
    <lineage>
        <taxon>Bacteria</taxon>
        <taxon>Pseudomonadati</taxon>
        <taxon>Bacteroidota</taxon>
        <taxon>Saprospiria</taxon>
        <taxon>Saprospirales</taxon>
        <taxon>Lewinellaceae</taxon>
        <taxon>Neolewinella</taxon>
    </lineage>
</organism>
<protein>
    <submittedName>
        <fullName evidence="2">DinB superfamily protein</fullName>
    </submittedName>
</protein>
<dbReference type="InterPro" id="IPR034660">
    <property type="entry name" value="DinB/YfiT-like"/>
</dbReference>
<dbReference type="InterPro" id="IPR024775">
    <property type="entry name" value="DinB-like"/>
</dbReference>
<dbReference type="Gene3D" id="1.20.120.450">
    <property type="entry name" value="dinb family like domain"/>
    <property type="match status" value="1"/>
</dbReference>